<keyword evidence="3" id="KW-0808">Transferase</keyword>
<dbReference type="InterPro" id="IPR029063">
    <property type="entry name" value="SAM-dependent_MTases_sf"/>
</dbReference>
<dbReference type="AlphaFoldDB" id="A0A1F5EQS4"/>
<feature type="domain" description="Methyltransferase small" evidence="6">
    <location>
        <begin position="75"/>
        <end position="157"/>
    </location>
</feature>
<dbReference type="Pfam" id="PF05175">
    <property type="entry name" value="MTS"/>
    <property type="match status" value="1"/>
</dbReference>
<dbReference type="InterPro" id="IPR004556">
    <property type="entry name" value="HemK-like"/>
</dbReference>
<dbReference type="InterPro" id="IPR007848">
    <property type="entry name" value="Small_mtfrase_dom"/>
</dbReference>
<gene>
    <name evidence="7" type="ORF">A3D09_01805</name>
</gene>
<comment type="caution">
    <text evidence="7">The sequence shown here is derived from an EMBL/GenBank/DDBJ whole genome shotgun (WGS) entry which is preliminary data.</text>
</comment>
<comment type="catalytic activity">
    <reaction evidence="5">
        <text>L-glutaminyl-[peptide chain release factor] + S-adenosyl-L-methionine = N(5)-methyl-L-glutaminyl-[peptide chain release factor] + S-adenosyl-L-homocysteine + H(+)</text>
        <dbReference type="Rhea" id="RHEA:42896"/>
        <dbReference type="Rhea" id="RHEA-COMP:10271"/>
        <dbReference type="Rhea" id="RHEA-COMP:10272"/>
        <dbReference type="ChEBI" id="CHEBI:15378"/>
        <dbReference type="ChEBI" id="CHEBI:30011"/>
        <dbReference type="ChEBI" id="CHEBI:57856"/>
        <dbReference type="ChEBI" id="CHEBI:59789"/>
        <dbReference type="ChEBI" id="CHEBI:61891"/>
        <dbReference type="EC" id="2.1.1.297"/>
    </reaction>
</comment>
<keyword evidence="2" id="KW-0489">Methyltransferase</keyword>
<reference evidence="7 8" key="1">
    <citation type="journal article" date="2016" name="Nat. Commun.">
        <title>Thousands of microbial genomes shed light on interconnected biogeochemical processes in an aquifer system.</title>
        <authorList>
            <person name="Anantharaman K."/>
            <person name="Brown C.T."/>
            <person name="Hug L.A."/>
            <person name="Sharon I."/>
            <person name="Castelle C.J."/>
            <person name="Probst A.J."/>
            <person name="Thomas B.C."/>
            <person name="Singh A."/>
            <person name="Wilkins M.J."/>
            <person name="Karaoz U."/>
            <person name="Brodie E.L."/>
            <person name="Williams K.H."/>
            <person name="Hubbard S.S."/>
            <person name="Banfield J.F."/>
        </authorList>
    </citation>
    <scope>NUCLEOTIDE SEQUENCE [LARGE SCALE GENOMIC DNA]</scope>
</reference>
<dbReference type="Proteomes" id="UP000177390">
    <property type="component" value="Unassembled WGS sequence"/>
</dbReference>
<sequence>MVRDWSVYEKNQLIRYGLSDNDLTPYGEMPVEYITGHAQFDGLDFLVTKDVLIPRVESVQMLSEAERLIDGRMETVFAEIGTGSGAIGISLFQRLKRRGAKVNAVLSEISAEALGVAKKNLANLVGETDEVNLIESNLMETVKEPEWFDLIIANLPYIPSSRVPRLPESVVNYEPHVALDGGADGLTLVKKLLIQAKNRLNSGGALILEIDYSHDIADFVEIKGYQYEIVQDEFGQNRFLIAKLRH</sequence>
<protein>
    <recommendedName>
        <fullName evidence="1">peptide chain release factor N(5)-glutamine methyltransferase</fullName>
        <ecNumber evidence="1">2.1.1.297</ecNumber>
    </recommendedName>
</protein>
<evidence type="ECO:0000259" key="6">
    <source>
        <dbReference type="Pfam" id="PF05175"/>
    </source>
</evidence>
<organism evidence="7 8">
    <name type="scientific">Candidatus Collierbacteria bacterium RIFCSPHIGHO2_02_FULL_49_10</name>
    <dbReference type="NCBI Taxonomy" id="1817723"/>
    <lineage>
        <taxon>Bacteria</taxon>
        <taxon>Candidatus Collieribacteriota</taxon>
    </lineage>
</organism>
<evidence type="ECO:0000256" key="5">
    <source>
        <dbReference type="ARBA" id="ARBA00048391"/>
    </source>
</evidence>
<evidence type="ECO:0000256" key="1">
    <source>
        <dbReference type="ARBA" id="ARBA00012771"/>
    </source>
</evidence>
<dbReference type="PANTHER" id="PTHR18895:SF74">
    <property type="entry name" value="MTRF1L RELEASE FACTOR GLUTAMINE METHYLTRANSFERASE"/>
    <property type="match status" value="1"/>
</dbReference>
<evidence type="ECO:0000256" key="3">
    <source>
        <dbReference type="ARBA" id="ARBA00022679"/>
    </source>
</evidence>
<name>A0A1F5EQS4_9BACT</name>
<dbReference type="EMBL" id="MFAH01000075">
    <property type="protein sequence ID" value="OGD69742.1"/>
    <property type="molecule type" value="Genomic_DNA"/>
</dbReference>
<accession>A0A1F5EQS4</accession>
<evidence type="ECO:0000256" key="2">
    <source>
        <dbReference type="ARBA" id="ARBA00022603"/>
    </source>
</evidence>
<dbReference type="GO" id="GO:0102559">
    <property type="term" value="F:peptide chain release factor N(5)-glutamine methyltransferase activity"/>
    <property type="evidence" value="ECO:0007669"/>
    <property type="project" value="UniProtKB-EC"/>
</dbReference>
<evidence type="ECO:0000256" key="4">
    <source>
        <dbReference type="ARBA" id="ARBA00022691"/>
    </source>
</evidence>
<evidence type="ECO:0000313" key="8">
    <source>
        <dbReference type="Proteomes" id="UP000177390"/>
    </source>
</evidence>
<proteinExistence type="predicted"/>
<dbReference type="CDD" id="cd02440">
    <property type="entry name" value="AdoMet_MTases"/>
    <property type="match status" value="1"/>
</dbReference>
<dbReference type="NCBIfam" id="TIGR00536">
    <property type="entry name" value="hemK_fam"/>
    <property type="match status" value="1"/>
</dbReference>
<dbReference type="PANTHER" id="PTHR18895">
    <property type="entry name" value="HEMK METHYLTRANSFERASE"/>
    <property type="match status" value="1"/>
</dbReference>
<dbReference type="Gene3D" id="3.40.50.150">
    <property type="entry name" value="Vaccinia Virus protein VP39"/>
    <property type="match status" value="1"/>
</dbReference>
<evidence type="ECO:0000313" key="7">
    <source>
        <dbReference type="EMBL" id="OGD69742.1"/>
    </source>
</evidence>
<dbReference type="InterPro" id="IPR050320">
    <property type="entry name" value="N5-glutamine_MTase"/>
</dbReference>
<keyword evidence="4" id="KW-0949">S-adenosyl-L-methionine</keyword>
<dbReference type="GO" id="GO:0032259">
    <property type="term" value="P:methylation"/>
    <property type="evidence" value="ECO:0007669"/>
    <property type="project" value="UniProtKB-KW"/>
</dbReference>
<dbReference type="SUPFAM" id="SSF53335">
    <property type="entry name" value="S-adenosyl-L-methionine-dependent methyltransferases"/>
    <property type="match status" value="1"/>
</dbReference>
<dbReference type="EC" id="2.1.1.297" evidence="1"/>